<dbReference type="InterPro" id="IPR003323">
    <property type="entry name" value="OTU_dom"/>
</dbReference>
<dbReference type="PROSITE" id="PS50053">
    <property type="entry name" value="UBIQUITIN_2"/>
    <property type="match status" value="1"/>
</dbReference>
<evidence type="ECO:0000256" key="4">
    <source>
        <dbReference type="ARBA" id="ARBA00022771"/>
    </source>
</evidence>
<organism evidence="12 13">
    <name type="scientific">Lottia gigantea</name>
    <name type="common">Giant owl limpet</name>
    <dbReference type="NCBI Taxonomy" id="225164"/>
    <lineage>
        <taxon>Eukaryota</taxon>
        <taxon>Metazoa</taxon>
        <taxon>Spiralia</taxon>
        <taxon>Lophotrochozoa</taxon>
        <taxon>Mollusca</taxon>
        <taxon>Gastropoda</taxon>
        <taxon>Patellogastropoda</taxon>
        <taxon>Lottioidea</taxon>
        <taxon>Lottiidae</taxon>
        <taxon>Lottia</taxon>
    </lineage>
</organism>
<dbReference type="GO" id="GO:0030968">
    <property type="term" value="P:endoplasmic reticulum unfolded protein response"/>
    <property type="evidence" value="ECO:0007669"/>
    <property type="project" value="TreeGrafter"/>
</dbReference>
<dbReference type="CDD" id="cd17059">
    <property type="entry name" value="Ubl_OTU1"/>
    <property type="match status" value="1"/>
</dbReference>
<dbReference type="GO" id="GO:0005829">
    <property type="term" value="C:cytosol"/>
    <property type="evidence" value="ECO:0007669"/>
    <property type="project" value="TreeGrafter"/>
</dbReference>
<dbReference type="EC" id="3.4.19.12" evidence="9"/>
<dbReference type="Pfam" id="PF21403">
    <property type="entry name" value="OTU1_UBXL"/>
    <property type="match status" value="1"/>
</dbReference>
<keyword evidence="3" id="KW-0479">Metal-binding</keyword>
<proteinExistence type="predicted"/>
<feature type="domain" description="Ubiquitin-like" evidence="10">
    <location>
        <begin position="5"/>
        <end position="78"/>
    </location>
</feature>
<dbReference type="RefSeq" id="XP_009049971.1">
    <property type="nucleotide sequence ID" value="XM_009051723.1"/>
</dbReference>
<evidence type="ECO:0000256" key="9">
    <source>
        <dbReference type="RuleBase" id="RU367104"/>
    </source>
</evidence>
<dbReference type="InterPro" id="IPR038765">
    <property type="entry name" value="Papain-like_cys_pep_sf"/>
</dbReference>
<dbReference type="InterPro" id="IPR057766">
    <property type="entry name" value="Znf-C2H2_OTU1-like_C"/>
</dbReference>
<sequence>MCAELKLRCKTNTGHHSITQLTLESTIAELKQKISQIVSLPVNRFQIRHGFPPKILDIDDNSKNLKSFDLRSGDTLIIEPTKSSQQITNQTKPSITDEVLQAQLTSNKTGILTRKVVPANNSCLFTSVNAAMTGGFVDLSCAQQLRQLIAGVVMSDPLTYCEAMLGKSNSDYCKWIMNEESWGGGIEISILSKYYQIEIDVVDTQSGRIDRFGEDGNYAERVLLIYDGIHYDFLILDACVPSIPPQSKFKTSDPTILAQALELGEEAKQRRQFTDVGNFMLRCLVCQKALKGSNEAQEHAKQTSHINFGEY</sequence>
<evidence type="ECO:0000259" key="10">
    <source>
        <dbReference type="PROSITE" id="PS50053"/>
    </source>
</evidence>
<dbReference type="Pfam" id="PF24560">
    <property type="entry name" value="zf-C2H2_OTU1_C"/>
    <property type="match status" value="1"/>
</dbReference>
<comment type="subcellular location">
    <subcellularLocation>
        <location evidence="9">Cytoplasm</location>
    </subcellularLocation>
</comment>
<keyword evidence="2" id="KW-0645">Protease</keyword>
<evidence type="ECO:0000313" key="12">
    <source>
        <dbReference type="EMBL" id="ESO99484.1"/>
    </source>
</evidence>
<dbReference type="InterPro" id="IPR000626">
    <property type="entry name" value="Ubiquitin-like_dom"/>
</dbReference>
<keyword evidence="7 9" id="KW-0788">Thiol protease</keyword>
<dbReference type="PROSITE" id="PS00028">
    <property type="entry name" value="ZINC_FINGER_C2H2_1"/>
    <property type="match status" value="1"/>
</dbReference>
<name>V4CC75_LOTGI</name>
<dbReference type="OMA" id="TRCILVY"/>
<dbReference type="FunFam" id="3.10.20.90:FF:000096">
    <property type="entry name" value="Ubiquitin thioesterase OTU1"/>
    <property type="match status" value="1"/>
</dbReference>
<dbReference type="InterPro" id="IPR029071">
    <property type="entry name" value="Ubiquitin-like_domsf"/>
</dbReference>
<dbReference type="PANTHER" id="PTHR13312">
    <property type="entry name" value="HIV-INDUCED PROTEIN-7-LIKE PROTEASE"/>
    <property type="match status" value="1"/>
</dbReference>
<dbReference type="AlphaFoldDB" id="V4CC75"/>
<evidence type="ECO:0000256" key="5">
    <source>
        <dbReference type="ARBA" id="ARBA00022786"/>
    </source>
</evidence>
<dbReference type="GO" id="GO:0016579">
    <property type="term" value="P:protein deubiquitination"/>
    <property type="evidence" value="ECO:0007669"/>
    <property type="project" value="TreeGrafter"/>
</dbReference>
<dbReference type="PROSITE" id="PS50802">
    <property type="entry name" value="OTU"/>
    <property type="match status" value="1"/>
</dbReference>
<dbReference type="Pfam" id="PF02338">
    <property type="entry name" value="OTU"/>
    <property type="match status" value="1"/>
</dbReference>
<accession>V4CC75</accession>
<comment type="function">
    <text evidence="9">Hydrolase that can remove conjugated ubiquitin from proteins and may therefore play an important regulatory role at the level of protein turnover by preventing degradation.</text>
</comment>
<dbReference type="EMBL" id="KB201037">
    <property type="protein sequence ID" value="ESO99484.1"/>
    <property type="molecule type" value="Genomic_DNA"/>
</dbReference>
<dbReference type="PANTHER" id="PTHR13312:SF0">
    <property type="entry name" value="UBIQUITIN THIOESTERASE OTU1"/>
    <property type="match status" value="1"/>
</dbReference>
<evidence type="ECO:0000256" key="7">
    <source>
        <dbReference type="ARBA" id="ARBA00022807"/>
    </source>
</evidence>
<keyword evidence="8" id="KW-0862">Zinc</keyword>
<keyword evidence="6 9" id="KW-0378">Hydrolase</keyword>
<dbReference type="SUPFAM" id="SSF54001">
    <property type="entry name" value="Cysteine proteinases"/>
    <property type="match status" value="1"/>
</dbReference>
<dbReference type="KEGG" id="lgi:LOTGIDRAFT_186849"/>
<reference evidence="12 13" key="1">
    <citation type="journal article" date="2013" name="Nature">
        <title>Insights into bilaterian evolution from three spiralian genomes.</title>
        <authorList>
            <person name="Simakov O."/>
            <person name="Marletaz F."/>
            <person name="Cho S.J."/>
            <person name="Edsinger-Gonzales E."/>
            <person name="Havlak P."/>
            <person name="Hellsten U."/>
            <person name="Kuo D.H."/>
            <person name="Larsson T."/>
            <person name="Lv J."/>
            <person name="Arendt D."/>
            <person name="Savage R."/>
            <person name="Osoegawa K."/>
            <person name="de Jong P."/>
            <person name="Grimwood J."/>
            <person name="Chapman J.A."/>
            <person name="Shapiro H."/>
            <person name="Aerts A."/>
            <person name="Otillar R.P."/>
            <person name="Terry A.Y."/>
            <person name="Boore J.L."/>
            <person name="Grigoriev I.V."/>
            <person name="Lindberg D.R."/>
            <person name="Seaver E.C."/>
            <person name="Weisblat D.A."/>
            <person name="Putnam N.H."/>
            <person name="Rokhsar D.S."/>
        </authorList>
    </citation>
    <scope>NUCLEOTIDE SEQUENCE [LARGE SCALE GENOMIC DNA]</scope>
</reference>
<evidence type="ECO:0000256" key="2">
    <source>
        <dbReference type="ARBA" id="ARBA00022670"/>
    </source>
</evidence>
<keyword evidence="5 9" id="KW-0833">Ubl conjugation pathway</keyword>
<comment type="catalytic activity">
    <reaction evidence="1 9">
        <text>Thiol-dependent hydrolysis of ester, thioester, amide, peptide and isopeptide bonds formed by the C-terminal Gly of ubiquitin (a 76-residue protein attached to proteins as an intracellular targeting signal).</text>
        <dbReference type="EC" id="3.4.19.12"/>
    </reaction>
</comment>
<evidence type="ECO:0000256" key="8">
    <source>
        <dbReference type="ARBA" id="ARBA00022833"/>
    </source>
</evidence>
<evidence type="ECO:0000256" key="6">
    <source>
        <dbReference type="ARBA" id="ARBA00022801"/>
    </source>
</evidence>
<dbReference type="CTD" id="20244721"/>
<dbReference type="HOGENOM" id="CLU_049327_1_1_1"/>
<dbReference type="Gene3D" id="3.90.70.80">
    <property type="match status" value="1"/>
</dbReference>
<keyword evidence="13" id="KW-1185">Reference proteome</keyword>
<dbReference type="OrthoDB" id="65596at2759"/>
<dbReference type="GO" id="GO:0036503">
    <property type="term" value="P:ERAD pathway"/>
    <property type="evidence" value="ECO:0007669"/>
    <property type="project" value="TreeGrafter"/>
</dbReference>
<dbReference type="InterPro" id="IPR048857">
    <property type="entry name" value="OTU1_Ubl"/>
</dbReference>
<dbReference type="InterPro" id="IPR013087">
    <property type="entry name" value="Znf_C2H2_type"/>
</dbReference>
<dbReference type="GeneID" id="20244721"/>
<feature type="domain" description="OTU" evidence="11">
    <location>
        <begin position="112"/>
        <end position="237"/>
    </location>
</feature>
<dbReference type="GO" id="GO:0004843">
    <property type="term" value="F:cysteine-type deubiquitinase activity"/>
    <property type="evidence" value="ECO:0007669"/>
    <property type="project" value="UniProtKB-UniRule"/>
</dbReference>
<dbReference type="CDD" id="cd22745">
    <property type="entry name" value="OTU_OTU1"/>
    <property type="match status" value="1"/>
</dbReference>
<dbReference type="GO" id="GO:0005634">
    <property type="term" value="C:nucleus"/>
    <property type="evidence" value="ECO:0007669"/>
    <property type="project" value="TreeGrafter"/>
</dbReference>
<keyword evidence="4" id="KW-0863">Zinc-finger</keyword>
<evidence type="ECO:0000256" key="3">
    <source>
        <dbReference type="ARBA" id="ARBA00022723"/>
    </source>
</evidence>
<protein>
    <recommendedName>
        <fullName evidence="9">Ubiquitin thioesterase OTU</fullName>
        <ecNumber evidence="9">3.4.19.12</ecNumber>
    </recommendedName>
</protein>
<gene>
    <name evidence="12" type="ORF">LOTGIDRAFT_186849</name>
</gene>
<dbReference type="GO" id="GO:0008270">
    <property type="term" value="F:zinc ion binding"/>
    <property type="evidence" value="ECO:0007669"/>
    <property type="project" value="UniProtKB-KW"/>
</dbReference>
<dbReference type="STRING" id="225164.V4CC75"/>
<dbReference type="SUPFAM" id="SSF54236">
    <property type="entry name" value="Ubiquitin-like"/>
    <property type="match status" value="1"/>
</dbReference>
<evidence type="ECO:0000256" key="1">
    <source>
        <dbReference type="ARBA" id="ARBA00000707"/>
    </source>
</evidence>
<evidence type="ECO:0000259" key="11">
    <source>
        <dbReference type="PROSITE" id="PS50802"/>
    </source>
</evidence>
<keyword evidence="9" id="KW-0963">Cytoplasm</keyword>
<dbReference type="Gene3D" id="3.10.20.90">
    <property type="entry name" value="Phosphatidylinositol 3-kinase Catalytic Subunit, Chain A, domain 1"/>
    <property type="match status" value="1"/>
</dbReference>
<evidence type="ECO:0000313" key="13">
    <source>
        <dbReference type="Proteomes" id="UP000030746"/>
    </source>
</evidence>
<dbReference type="Proteomes" id="UP000030746">
    <property type="component" value="Unassembled WGS sequence"/>
</dbReference>